<dbReference type="Proteomes" id="UP000469385">
    <property type="component" value="Unassembled WGS sequence"/>
</dbReference>
<reference evidence="1 2" key="1">
    <citation type="submission" date="2019-12" db="EMBL/GenBank/DDBJ databases">
        <authorList>
            <person name="Huq M.A."/>
        </authorList>
    </citation>
    <scope>NUCLEOTIDE SEQUENCE [LARGE SCALE GENOMIC DNA]</scope>
    <source>
        <strain evidence="1 2">MAH-25</strain>
    </source>
</reference>
<accession>A0A6N8IM24</accession>
<proteinExistence type="predicted"/>
<gene>
    <name evidence="1" type="ORF">GON04_00190</name>
</gene>
<evidence type="ECO:0008006" key="3">
    <source>
        <dbReference type="Google" id="ProtNLM"/>
    </source>
</evidence>
<dbReference type="GO" id="GO:0003676">
    <property type="term" value="F:nucleic acid binding"/>
    <property type="evidence" value="ECO:0007669"/>
    <property type="project" value="InterPro"/>
</dbReference>
<evidence type="ECO:0000313" key="2">
    <source>
        <dbReference type="Proteomes" id="UP000469385"/>
    </source>
</evidence>
<protein>
    <recommendedName>
        <fullName evidence="3">TnsA endonuclease N-terminal domain-containing protein</fullName>
    </recommendedName>
</protein>
<dbReference type="Gene3D" id="3.40.1350.10">
    <property type="match status" value="1"/>
</dbReference>
<keyword evidence="2" id="KW-1185">Reference proteome</keyword>
<organism evidence="1 2">
    <name type="scientific">Ramlibacter pinisoli</name>
    <dbReference type="NCBI Taxonomy" id="2682844"/>
    <lineage>
        <taxon>Bacteria</taxon>
        <taxon>Pseudomonadati</taxon>
        <taxon>Pseudomonadota</taxon>
        <taxon>Betaproteobacteria</taxon>
        <taxon>Burkholderiales</taxon>
        <taxon>Comamonadaceae</taxon>
        <taxon>Ramlibacter</taxon>
    </lineage>
</organism>
<dbReference type="EMBL" id="WSEL01000002">
    <property type="protein sequence ID" value="MVQ27848.1"/>
    <property type="molecule type" value="Genomic_DNA"/>
</dbReference>
<dbReference type="AlphaFoldDB" id="A0A6N8IM24"/>
<dbReference type="InterPro" id="IPR011856">
    <property type="entry name" value="tRNA_endonuc-like_dom_sf"/>
</dbReference>
<evidence type="ECO:0000313" key="1">
    <source>
        <dbReference type="EMBL" id="MVQ27848.1"/>
    </source>
</evidence>
<sequence>MRLDQYAREMARPLGLRGDQRRTEMVASITMGHELRVESPLEASTARALDIDPSVKVIKPQPLTIRLDLLRVFPTKKAALAAYPPVPPREDREDPDDVYVYTPDFSVSGALGTELVIECKTDEELDRIPGKVEQWRAALSALGYRFMCVTDKEVRYPGFNFNMVCIRDATHALRRTGADALKPLIRDVECWQAPMKVATLRDRFADPVIQMGIAAGVVACDLRAGVLGPHTELRPAHGDLTHLRILQLGL</sequence>
<dbReference type="RefSeq" id="WP_157395992.1">
    <property type="nucleotide sequence ID" value="NZ_WSEL01000002.1"/>
</dbReference>
<comment type="caution">
    <text evidence="1">The sequence shown here is derived from an EMBL/GenBank/DDBJ whole genome shotgun (WGS) entry which is preliminary data.</text>
</comment>
<name>A0A6N8IM24_9BURK</name>